<reference evidence="3" key="1">
    <citation type="journal article" date="2020" name="Nature">
        <title>Giant virus diversity and host interactions through global metagenomics.</title>
        <authorList>
            <person name="Schulz F."/>
            <person name="Roux S."/>
            <person name="Paez-Espino D."/>
            <person name="Jungbluth S."/>
            <person name="Walsh D.A."/>
            <person name="Denef V.J."/>
            <person name="McMahon K.D."/>
            <person name="Konstantinidis K.T."/>
            <person name="Eloe-Fadrosh E.A."/>
            <person name="Kyrpides N.C."/>
            <person name="Woyke T."/>
        </authorList>
    </citation>
    <scope>NUCLEOTIDE SEQUENCE</scope>
    <source>
        <strain evidence="3">GVMAG-M-3300023184-120</strain>
    </source>
</reference>
<proteinExistence type="predicted"/>
<accession>A0A6C0HI46</accession>
<feature type="coiled-coil region" evidence="1">
    <location>
        <begin position="134"/>
        <end position="168"/>
    </location>
</feature>
<protein>
    <submittedName>
        <fullName evidence="3">Uncharacterized protein</fullName>
    </submittedName>
</protein>
<dbReference type="EMBL" id="MN739967">
    <property type="protein sequence ID" value="QHT80308.1"/>
    <property type="molecule type" value="Genomic_DNA"/>
</dbReference>
<feature type="transmembrane region" description="Helical" evidence="2">
    <location>
        <begin position="172"/>
        <end position="191"/>
    </location>
</feature>
<name>A0A6C0HI46_9ZZZZ</name>
<dbReference type="AlphaFoldDB" id="A0A6C0HI46"/>
<evidence type="ECO:0000256" key="1">
    <source>
        <dbReference type="SAM" id="Coils"/>
    </source>
</evidence>
<organism evidence="3">
    <name type="scientific">viral metagenome</name>
    <dbReference type="NCBI Taxonomy" id="1070528"/>
    <lineage>
        <taxon>unclassified sequences</taxon>
        <taxon>metagenomes</taxon>
        <taxon>organismal metagenomes</taxon>
    </lineage>
</organism>
<evidence type="ECO:0000313" key="3">
    <source>
        <dbReference type="EMBL" id="QHT80308.1"/>
    </source>
</evidence>
<evidence type="ECO:0000256" key="2">
    <source>
        <dbReference type="SAM" id="Phobius"/>
    </source>
</evidence>
<sequence>MSNTDDIDNVMNCAKAEKCKEMSLKCAQTYKASNRPWGNLTECYSLKGNNLMNSLGTPEQSFTVADFKNCSNYFSGKNPCIEKEGFTAVANPYFVSTDEIDNGTDQADTAERYNNLNSIIDQINDTGGNNRTYIQNALDKYVEMKEKREKLQSQLDEMNSTNTDINLETSSIVYTTLFTTALGTCLLYYFIKMQ</sequence>
<keyword evidence="2" id="KW-0472">Membrane</keyword>
<keyword evidence="1" id="KW-0175">Coiled coil</keyword>
<keyword evidence="2" id="KW-1133">Transmembrane helix</keyword>
<keyword evidence="2" id="KW-0812">Transmembrane</keyword>